<dbReference type="PANTHER" id="PTHR33678:SF1">
    <property type="entry name" value="BLL1576 PROTEIN"/>
    <property type="match status" value="1"/>
</dbReference>
<proteinExistence type="predicted"/>
<accession>A0AAW9Q5K2</accession>
<dbReference type="Pfam" id="PF03050">
    <property type="entry name" value="DDE_Tnp_IS66"/>
    <property type="match status" value="1"/>
</dbReference>
<evidence type="ECO:0000259" key="1">
    <source>
        <dbReference type="Pfam" id="PF03050"/>
    </source>
</evidence>
<protein>
    <submittedName>
        <fullName evidence="2">Transposase</fullName>
    </submittedName>
</protein>
<name>A0AAW9Q5K2_9CYAN</name>
<organism evidence="2 3">
    <name type="scientific">Tumidithrix elongata BACA0141</name>
    <dbReference type="NCBI Taxonomy" id="2716417"/>
    <lineage>
        <taxon>Bacteria</taxon>
        <taxon>Bacillati</taxon>
        <taxon>Cyanobacteriota</taxon>
        <taxon>Cyanophyceae</taxon>
        <taxon>Pseudanabaenales</taxon>
        <taxon>Pseudanabaenaceae</taxon>
        <taxon>Tumidithrix</taxon>
        <taxon>Tumidithrix elongata</taxon>
    </lineage>
</organism>
<dbReference type="InterPro" id="IPR004291">
    <property type="entry name" value="Transposase_IS66_central"/>
</dbReference>
<dbReference type="RefSeq" id="WP_330485625.1">
    <property type="nucleotide sequence ID" value="NZ_JAZBJZ010000116.1"/>
</dbReference>
<evidence type="ECO:0000313" key="3">
    <source>
        <dbReference type="Proteomes" id="UP001333818"/>
    </source>
</evidence>
<sequence>MVLHSSLQRLASSLNITLHHYRLRKRYLELRENLFLFLDDPTIPPTNNASEQALRWSVIFRKITNGFRSIWGRDLFAMVRSIVNTGYRQGLSAFESILVALNPLEALFPLS</sequence>
<dbReference type="AlphaFoldDB" id="A0AAW9Q5K2"/>
<reference evidence="2" key="1">
    <citation type="submission" date="2024-01" db="EMBL/GenBank/DDBJ databases">
        <title>Bank of Algae and Cyanobacteria of the Azores (BACA) strain genomes.</title>
        <authorList>
            <person name="Luz R."/>
            <person name="Cordeiro R."/>
            <person name="Fonseca A."/>
            <person name="Goncalves V."/>
        </authorList>
    </citation>
    <scope>NUCLEOTIDE SEQUENCE</scope>
    <source>
        <strain evidence="2">BACA0141</strain>
    </source>
</reference>
<feature type="domain" description="Transposase IS66 central" evidence="1">
    <location>
        <begin position="25"/>
        <end position="72"/>
    </location>
</feature>
<evidence type="ECO:0000313" key="2">
    <source>
        <dbReference type="EMBL" id="MEE3719189.1"/>
    </source>
</evidence>
<dbReference type="PANTHER" id="PTHR33678">
    <property type="entry name" value="BLL1576 PROTEIN"/>
    <property type="match status" value="1"/>
</dbReference>
<dbReference type="InterPro" id="IPR052344">
    <property type="entry name" value="Transposase-related"/>
</dbReference>
<dbReference type="EMBL" id="JAZBJZ010000116">
    <property type="protein sequence ID" value="MEE3719189.1"/>
    <property type="molecule type" value="Genomic_DNA"/>
</dbReference>
<gene>
    <name evidence="2" type="ORF">V2H45_20805</name>
</gene>
<dbReference type="Proteomes" id="UP001333818">
    <property type="component" value="Unassembled WGS sequence"/>
</dbReference>
<comment type="caution">
    <text evidence="2">The sequence shown here is derived from an EMBL/GenBank/DDBJ whole genome shotgun (WGS) entry which is preliminary data.</text>
</comment>
<keyword evidence="3" id="KW-1185">Reference proteome</keyword>